<evidence type="ECO:0000313" key="3">
    <source>
        <dbReference type="Proteomes" id="UP001430679"/>
    </source>
</evidence>
<organism evidence="2 3">
    <name type="scientific">Flavobacterium piscisymbiosum</name>
    <dbReference type="NCBI Taxonomy" id="2893753"/>
    <lineage>
        <taxon>Bacteria</taxon>
        <taxon>Pseudomonadati</taxon>
        <taxon>Bacteroidota</taxon>
        <taxon>Flavobacteriia</taxon>
        <taxon>Flavobacteriales</taxon>
        <taxon>Flavobacteriaceae</taxon>
        <taxon>Flavobacterium</taxon>
    </lineage>
</organism>
<sequence>MTAPILVGQSAFYVSFPALQTLLLSFYNKPLLNKFLYQCGKAPFPRSWFFHSDVKKMQGQRIKGLKELQKEF</sequence>
<keyword evidence="1" id="KW-0472">Membrane</keyword>
<feature type="transmembrane region" description="Helical" evidence="1">
    <location>
        <begin position="6"/>
        <end position="27"/>
    </location>
</feature>
<evidence type="ECO:0000256" key="1">
    <source>
        <dbReference type="SAM" id="Phobius"/>
    </source>
</evidence>
<proteinExistence type="predicted"/>
<gene>
    <name evidence="2" type="ORF">LNP81_00335</name>
</gene>
<reference evidence="2" key="1">
    <citation type="submission" date="2021-11" db="EMBL/GenBank/DDBJ databases">
        <title>Description of novel Flavobacterium species.</title>
        <authorList>
            <person name="Saticioglu I.B."/>
            <person name="Ay H."/>
            <person name="Altun S."/>
            <person name="Duman M."/>
        </authorList>
    </citation>
    <scope>NUCLEOTIDE SEQUENCE</scope>
    <source>
        <strain evidence="2">F-30</strain>
    </source>
</reference>
<keyword evidence="1" id="KW-0812">Transmembrane</keyword>
<accession>A0ABS8M7I4</accession>
<keyword evidence="1" id="KW-1133">Transmembrane helix</keyword>
<protein>
    <submittedName>
        <fullName evidence="2">Uncharacterized protein</fullName>
    </submittedName>
</protein>
<name>A0ABS8M7I4_9FLAO</name>
<comment type="caution">
    <text evidence="2">The sequence shown here is derived from an EMBL/GenBank/DDBJ whole genome shotgun (WGS) entry which is preliminary data.</text>
</comment>
<keyword evidence="3" id="KW-1185">Reference proteome</keyword>
<evidence type="ECO:0000313" key="2">
    <source>
        <dbReference type="EMBL" id="MCC9061433.1"/>
    </source>
</evidence>
<dbReference type="RefSeq" id="WP_230032445.1">
    <property type="nucleotide sequence ID" value="NZ_JAJJMM010000001.1"/>
</dbReference>
<dbReference type="Proteomes" id="UP001430679">
    <property type="component" value="Unassembled WGS sequence"/>
</dbReference>
<dbReference type="EMBL" id="JAJJMM010000001">
    <property type="protein sequence ID" value="MCC9061433.1"/>
    <property type="molecule type" value="Genomic_DNA"/>
</dbReference>